<evidence type="ECO:0000313" key="1">
    <source>
        <dbReference type="EMBL" id="KAJ5358341.1"/>
    </source>
</evidence>
<reference evidence="1" key="1">
    <citation type="submission" date="2022-11" db="EMBL/GenBank/DDBJ databases">
        <authorList>
            <person name="Petersen C."/>
        </authorList>
    </citation>
    <scope>NUCLEOTIDE SEQUENCE</scope>
    <source>
        <strain evidence="1">IBT 29864</strain>
    </source>
</reference>
<protein>
    <submittedName>
        <fullName evidence="1">Uncharacterized protein</fullName>
    </submittedName>
</protein>
<dbReference type="GeneID" id="81442846"/>
<dbReference type="AlphaFoldDB" id="A0A9W9RDZ8"/>
<name>A0A9W9RDZ8_9EURO</name>
<dbReference type="OrthoDB" id="4507940at2759"/>
<accession>A0A9W9RDZ8</accession>
<reference evidence="1" key="2">
    <citation type="journal article" date="2023" name="IMA Fungus">
        <title>Comparative genomic study of the Penicillium genus elucidates a diverse pangenome and 15 lateral gene transfer events.</title>
        <authorList>
            <person name="Petersen C."/>
            <person name="Sorensen T."/>
            <person name="Nielsen M.R."/>
            <person name="Sondergaard T.E."/>
            <person name="Sorensen J.L."/>
            <person name="Fitzpatrick D.A."/>
            <person name="Frisvad J.C."/>
            <person name="Nielsen K.L."/>
        </authorList>
    </citation>
    <scope>NUCLEOTIDE SEQUENCE</scope>
    <source>
        <strain evidence="1">IBT 29864</strain>
    </source>
</reference>
<dbReference type="RefSeq" id="XP_056549627.1">
    <property type="nucleotide sequence ID" value="XM_056703667.1"/>
</dbReference>
<proteinExistence type="predicted"/>
<dbReference type="EMBL" id="JAPZBS010000009">
    <property type="protein sequence ID" value="KAJ5358341.1"/>
    <property type="molecule type" value="Genomic_DNA"/>
</dbReference>
<evidence type="ECO:0000313" key="2">
    <source>
        <dbReference type="Proteomes" id="UP001147782"/>
    </source>
</evidence>
<dbReference type="Proteomes" id="UP001147782">
    <property type="component" value="Unassembled WGS sequence"/>
</dbReference>
<organism evidence="1 2">
    <name type="scientific">Penicillium cataractarum</name>
    <dbReference type="NCBI Taxonomy" id="2100454"/>
    <lineage>
        <taxon>Eukaryota</taxon>
        <taxon>Fungi</taxon>
        <taxon>Dikarya</taxon>
        <taxon>Ascomycota</taxon>
        <taxon>Pezizomycotina</taxon>
        <taxon>Eurotiomycetes</taxon>
        <taxon>Eurotiomycetidae</taxon>
        <taxon>Eurotiales</taxon>
        <taxon>Aspergillaceae</taxon>
        <taxon>Penicillium</taxon>
    </lineage>
</organism>
<gene>
    <name evidence="1" type="ORF">N7496_010754</name>
</gene>
<keyword evidence="2" id="KW-1185">Reference proteome</keyword>
<sequence>MISKSPVKYAFIPTGYTDTLEFDIRNTPPGQEATSIFNTFYLKFLRTHLRVTSDKWRPINYLFWVTQPFYKFTTALSKSEDLKIHTVFSFHNRLFDHLENRIRQLQRKKIDQLKGSSGTTTRLLALRVSDNKEDFAAQHKQSLQDRVKRYEKGTYSSLFRAGDIQSAKPTIKIDLLLTHDSRSAVPVSELTQYFKSVLAALARLTLSVPTIDAGVGRLFNPARGICHSRRGSIHRPLFRF</sequence>
<comment type="caution">
    <text evidence="1">The sequence shown here is derived from an EMBL/GenBank/DDBJ whole genome shotgun (WGS) entry which is preliminary data.</text>
</comment>